<dbReference type="EMBL" id="JAIFRP010000096">
    <property type="protein sequence ID" value="KAK2579323.1"/>
    <property type="molecule type" value="Genomic_DNA"/>
</dbReference>
<evidence type="ECO:0000313" key="4">
    <source>
        <dbReference type="Proteomes" id="UP001258017"/>
    </source>
</evidence>
<comment type="caution">
    <text evidence="3">The sequence shown here is derived from an EMBL/GenBank/DDBJ whole genome shotgun (WGS) entry which is preliminary data.</text>
</comment>
<dbReference type="InterPro" id="IPR036871">
    <property type="entry name" value="PX_dom_sf"/>
</dbReference>
<dbReference type="PANTHER" id="PTHR22775">
    <property type="entry name" value="SORTING NEXIN"/>
    <property type="match status" value="1"/>
</dbReference>
<evidence type="ECO:0000313" key="3">
    <source>
        <dbReference type="EMBL" id="KAK2579323.1"/>
    </source>
</evidence>
<dbReference type="GO" id="GO:0035091">
    <property type="term" value="F:phosphatidylinositol binding"/>
    <property type="evidence" value="ECO:0007669"/>
    <property type="project" value="InterPro"/>
</dbReference>
<reference evidence="3" key="1">
    <citation type="submission" date="2021-08" db="EMBL/GenBank/DDBJ databases">
        <authorList>
            <person name="Misof B."/>
            <person name="Oliver O."/>
            <person name="Podsiadlowski L."/>
            <person name="Donath A."/>
            <person name="Peters R."/>
            <person name="Mayer C."/>
            <person name="Rust J."/>
            <person name="Gunkel S."/>
            <person name="Lesny P."/>
            <person name="Martin S."/>
            <person name="Oeyen J.P."/>
            <person name="Petersen M."/>
            <person name="Panagiotis P."/>
            <person name="Wilbrandt J."/>
            <person name="Tanja T."/>
        </authorList>
    </citation>
    <scope>NUCLEOTIDE SEQUENCE</scope>
    <source>
        <strain evidence="3">GBR_01_08_01A</strain>
        <tissue evidence="3">Thorax + abdomen</tissue>
    </source>
</reference>
<keyword evidence="4" id="KW-1185">Reference proteome</keyword>
<organism evidence="3 4">
    <name type="scientific">Odynerus spinipes</name>
    <dbReference type="NCBI Taxonomy" id="1348599"/>
    <lineage>
        <taxon>Eukaryota</taxon>
        <taxon>Metazoa</taxon>
        <taxon>Ecdysozoa</taxon>
        <taxon>Arthropoda</taxon>
        <taxon>Hexapoda</taxon>
        <taxon>Insecta</taxon>
        <taxon>Pterygota</taxon>
        <taxon>Neoptera</taxon>
        <taxon>Endopterygota</taxon>
        <taxon>Hymenoptera</taxon>
        <taxon>Apocrita</taxon>
        <taxon>Aculeata</taxon>
        <taxon>Vespoidea</taxon>
        <taxon>Vespidae</taxon>
        <taxon>Eumeninae</taxon>
        <taxon>Odynerus</taxon>
    </lineage>
</organism>
<dbReference type="Proteomes" id="UP001258017">
    <property type="component" value="Unassembled WGS sequence"/>
</dbReference>
<dbReference type="InterPro" id="IPR003114">
    <property type="entry name" value="Phox_assoc"/>
</dbReference>
<dbReference type="PROSITE" id="PS51207">
    <property type="entry name" value="PXA"/>
    <property type="match status" value="1"/>
</dbReference>
<evidence type="ECO:0000256" key="1">
    <source>
        <dbReference type="SAM" id="Phobius"/>
    </source>
</evidence>
<protein>
    <recommendedName>
        <fullName evidence="2">PXA domain-containing protein</fullName>
    </recommendedName>
</protein>
<dbReference type="AlphaFoldDB" id="A0AAD9RHE9"/>
<dbReference type="SUPFAM" id="SSF64268">
    <property type="entry name" value="PX domain"/>
    <property type="match status" value="1"/>
</dbReference>
<gene>
    <name evidence="3" type="ORF">KPH14_008275</name>
</gene>
<dbReference type="Pfam" id="PF02194">
    <property type="entry name" value="PXA"/>
    <property type="match status" value="1"/>
</dbReference>
<accession>A0AAD9RHE9</accession>
<keyword evidence="1" id="KW-1133">Transmembrane helix</keyword>
<feature type="transmembrane region" description="Helical" evidence="1">
    <location>
        <begin position="37"/>
        <end position="61"/>
    </location>
</feature>
<sequence length="822" mass="93822">MENIIPMSWLNKILLLVCIASIFLCLIIQQWAKLSPIPIYISLSWTALVTIVSIWLSCILLRFTLKRTMPINIEFINKRIYKRLQRYIELESSNATEKHKISNLVNKCDKKEYKKVINPENSQQRNGLSNKDFLSKEKILNVDNIMKEINLDCIDIWYKNISTDKAFPSEAHTLLKMLLIRMFKKASTIDKVKLANKLADVVLLHLKEYRRALRRVEKGTSTNLEEAYRCLHPGSRSLPALEHMFHRLVTVLSQEFLQWELTSSLPCKLLLSILAKKLLMMIQTISCPNWMFENLLMLLQNTSSEGNEQWAENDGIVSAGLSDGITSATATVIPHPLPQPALSNKLTTRSMQENQNSTLPINIEKQSLSLEGLTVQHRGLWGDVNISEVDSEADNNRISPIYEEPTDFATTIARLRNLLQQKSTATTPLRPEEKSYVIYEGSQFMNLCIPWTEFHTTVDGSQQLLYCIQFDDVEQRGVDLFETTTATVKRQYSDFVHLHTSLEEIPSVAGIMSELLLPEGGRLEMENYLRNLCTRLANECPTQLRHFLRPSSSAGKKADIVAPRFDRFLAKTVSGVFNTLKTVVPGFEMDSEEEVMPLPTLIPLSDIPWRFVEDIKSKNLAYELQQLVAERIDYCSVDTAYEAVDSMEGSGDSELMAHWWETVNTPYDEETEELDSKLTLTCVVIDLICEVLTGIGSTNVLQQEAVVRWAKLLFGSITEPLIEKIILWLSDNLSNMPLTHSSQKSVTTESVLLAKDKILEILQKRIPCDMKIIFGEEDIQKIFKYLLTSYQIKKINLDLNMHILDVLMSQLLISCRTNHDAH</sequence>
<evidence type="ECO:0000259" key="2">
    <source>
        <dbReference type="PROSITE" id="PS51207"/>
    </source>
</evidence>
<feature type="transmembrane region" description="Helical" evidence="1">
    <location>
        <begin position="12"/>
        <end position="31"/>
    </location>
</feature>
<feature type="domain" description="PXA" evidence="2">
    <location>
        <begin position="135"/>
        <end position="300"/>
    </location>
</feature>
<name>A0AAD9RHE9_9HYME</name>
<dbReference type="SMART" id="SM00313">
    <property type="entry name" value="PXA"/>
    <property type="match status" value="1"/>
</dbReference>
<dbReference type="PANTHER" id="PTHR22775:SF3">
    <property type="entry name" value="SORTING NEXIN-13"/>
    <property type="match status" value="1"/>
</dbReference>
<keyword evidence="1" id="KW-0472">Membrane</keyword>
<dbReference type="Gene3D" id="3.30.1520.10">
    <property type="entry name" value="Phox-like domain"/>
    <property type="match status" value="1"/>
</dbReference>
<keyword evidence="1" id="KW-0812">Transmembrane</keyword>
<reference evidence="3" key="2">
    <citation type="journal article" date="2023" name="Commun. Biol.">
        <title>Intrasexual cuticular hydrocarbon dimorphism in a wasp sheds light on hydrocarbon biosynthesis genes in Hymenoptera.</title>
        <authorList>
            <person name="Moris V.C."/>
            <person name="Podsiadlowski L."/>
            <person name="Martin S."/>
            <person name="Oeyen J.P."/>
            <person name="Donath A."/>
            <person name="Petersen M."/>
            <person name="Wilbrandt J."/>
            <person name="Misof B."/>
            <person name="Liedtke D."/>
            <person name="Thamm M."/>
            <person name="Scheiner R."/>
            <person name="Schmitt T."/>
            <person name="Niehuis O."/>
        </authorList>
    </citation>
    <scope>NUCLEOTIDE SEQUENCE</scope>
    <source>
        <strain evidence="3">GBR_01_08_01A</strain>
    </source>
</reference>
<proteinExistence type="predicted"/>